<keyword evidence="1" id="KW-1185">Reference proteome</keyword>
<evidence type="ECO:0000313" key="2">
    <source>
        <dbReference type="WBParaSite" id="PgR007_g194_t01"/>
    </source>
</evidence>
<name>A0A915AG43_PARUN</name>
<evidence type="ECO:0000313" key="1">
    <source>
        <dbReference type="Proteomes" id="UP000887569"/>
    </source>
</evidence>
<protein>
    <submittedName>
        <fullName evidence="2">CBM21 domain-containing protein</fullName>
    </submittedName>
</protein>
<dbReference type="Proteomes" id="UP000887569">
    <property type="component" value="Unplaced"/>
</dbReference>
<sequence length="256" mass="28977">MHVDAELHIDEASVGAETKQCQDDCIDDRLLDNGSPQQAESIGDAYLPSSELTARAKLLLMQRSHSLQSSLKRAGCRSSAKSVRFADWDGASLTRVRHLSAGSVCQRNEQPSTSDEHDGNSQDITVRLHSFSSNGLFIGGTVHVVNPRYEHDAREELCISVTTDNWRTFRNIRAFRHEGSTSDLLSQWHFNAHLTGLYRWTRCAFKVEYVYNGRLTVDDNDGRFYYVQIDAPKRHIDHSCESILSDLLGFDQLLIY</sequence>
<organism evidence="1 2">
    <name type="scientific">Parascaris univalens</name>
    <name type="common">Nematode worm</name>
    <dbReference type="NCBI Taxonomy" id="6257"/>
    <lineage>
        <taxon>Eukaryota</taxon>
        <taxon>Metazoa</taxon>
        <taxon>Ecdysozoa</taxon>
        <taxon>Nematoda</taxon>
        <taxon>Chromadorea</taxon>
        <taxon>Rhabditida</taxon>
        <taxon>Spirurina</taxon>
        <taxon>Ascaridomorpha</taxon>
        <taxon>Ascaridoidea</taxon>
        <taxon>Ascarididae</taxon>
        <taxon>Parascaris</taxon>
    </lineage>
</organism>
<reference evidence="2" key="1">
    <citation type="submission" date="2022-11" db="UniProtKB">
        <authorList>
            <consortium name="WormBaseParasite"/>
        </authorList>
    </citation>
    <scope>IDENTIFICATION</scope>
</reference>
<dbReference type="AlphaFoldDB" id="A0A915AG43"/>
<dbReference type="Gene3D" id="2.60.40.2440">
    <property type="entry name" value="Carbohydrate binding type-21 domain"/>
    <property type="match status" value="1"/>
</dbReference>
<dbReference type="InterPro" id="IPR038175">
    <property type="entry name" value="CBM21_dom_sf"/>
</dbReference>
<accession>A0A915AG43</accession>
<proteinExistence type="predicted"/>
<dbReference type="WBParaSite" id="PgR007_g194_t01">
    <property type="protein sequence ID" value="PgR007_g194_t01"/>
    <property type="gene ID" value="PgR007_g194"/>
</dbReference>